<dbReference type="PANTHER" id="PTHR37534">
    <property type="entry name" value="TRANSCRIPTIONAL ACTIVATOR PROTEIN UGA3"/>
    <property type="match status" value="1"/>
</dbReference>
<feature type="region of interest" description="Disordered" evidence="3">
    <location>
        <begin position="286"/>
        <end position="348"/>
    </location>
</feature>
<evidence type="ECO:0000313" key="6">
    <source>
        <dbReference type="Proteomes" id="UP000422736"/>
    </source>
</evidence>
<dbReference type="SMART" id="SM00066">
    <property type="entry name" value="GAL4"/>
    <property type="match status" value="1"/>
</dbReference>
<dbReference type="SUPFAM" id="SSF57701">
    <property type="entry name" value="Zn2/Cys6 DNA-binding domain"/>
    <property type="match status" value="1"/>
</dbReference>
<gene>
    <name evidence="5" type="primary">LYS14</name>
    <name evidence="5" type="ORF">FIM1_4793</name>
</gene>
<keyword evidence="2" id="KW-0539">Nucleus</keyword>
<name>A0ABX6F0K8_KLUMA</name>
<accession>A0ABX6F0K8</accession>
<dbReference type="PANTHER" id="PTHR37534:SF49">
    <property type="entry name" value="LYSINE BIOSYNTHESIS REGULATORY PROTEIN LYS14"/>
    <property type="match status" value="1"/>
</dbReference>
<reference evidence="5 6" key="2">
    <citation type="submission" date="2019-11" db="EMBL/GenBank/DDBJ databases">
        <authorList>
            <person name="Lu H."/>
        </authorList>
    </citation>
    <scope>NUCLEOTIDE SEQUENCE [LARGE SCALE GENOMIC DNA]</scope>
    <source>
        <strain evidence="5 6">FIM1</strain>
    </source>
</reference>
<evidence type="ECO:0000313" key="5">
    <source>
        <dbReference type="EMBL" id="QGN17586.1"/>
    </source>
</evidence>
<dbReference type="Pfam" id="PF00172">
    <property type="entry name" value="Zn_clus"/>
    <property type="match status" value="1"/>
</dbReference>
<dbReference type="PROSITE" id="PS50048">
    <property type="entry name" value="ZN2_CY6_FUNGAL_2"/>
    <property type="match status" value="1"/>
</dbReference>
<dbReference type="Proteomes" id="UP000422736">
    <property type="component" value="Chromosome 8"/>
</dbReference>
<dbReference type="CDD" id="cd00067">
    <property type="entry name" value="GAL4"/>
    <property type="match status" value="1"/>
</dbReference>
<feature type="compositionally biased region" description="Polar residues" evidence="3">
    <location>
        <begin position="286"/>
        <end position="295"/>
    </location>
</feature>
<sequence>MEGQENREIGVANNLDYVSDDKNGLKKRKSTYSRKGCLQCKKAHTKCDERKPQCTRCAKRAINCTYKNHFVFQKNEFSSSSPGLEYVQSGLGTDNLNNCIDTQHTATATATATAATITNTTNTNTNNNTNINNNADINTTNNNNNTNNNNRLNQQHQQQQQHNLNSHAHVVNNIHNNNSGQVDKSSDPNAYGVGPTPMGIPVPAGYHNASMPLQMVGTASSLQLPISPTPGSTINSPIGNANIPVSNNVGAYVPTHQGPMNLGTHYPQNLGNPSGVTTLPPLNVELTQGMGNQPKQTDDSPGMPDHAATQQMKGINGLQQQQQPSQQYPDQRVYHQTVSPGSKPYPYPSLQYQRQKSGGLMASDTNFNTHLYNNGKLSNDPPGTFPTDIGFDHRKLYQSVKQSLAPNANKNNLYTTAASSPSTTNVPLEKSTSNLDYRLTSDSKNNGTSNDSFSISREKSGSALGTDTDGNNLDSDIVNIRDYIYISPTDWNFLNLLRFDQNDTRDNTPELEQSMQTNLFQLCWRGASSSEIHSVFNSYDPIQILYATENPSTATTIPLDDPKLLNFIWTVVRTTLLCGNLILFPFKDHFDPLLDIFISMGRKYPLMKDVFVYVASLFMKDTYYNSNLKYFAHIWDRYVRMPTLKRCLDQLTVLIRKSNDYCDNISLAFTVTLLFAANSANKSTEWRTHLRGVHDLFQRVERLKPSQIKDENTEKNAHECYLFVKDWFCHAEVLAWITSDNGGCFSSQEDLEKLLNQAAYSKYNLLNGRLDLIRGYTADYYPIFTMLSSNLLKSKKQGKPFSGTNMLRSYFLESDSEVLDSLKNVGLNALALLRNIPIDDEYLNQATIGLSDVRLKLSMKNCTRMYHYALELYLEIFFLRKQIVSQYVQPRLEKMLECLFSIPFQSTCSITCHWPIYLGALISLLIKDQNLYSHYTSVLKSFVTNGMNVASNSLERLSHISKALSYGDYNSLVDPAHDYIVY</sequence>
<evidence type="ECO:0000256" key="1">
    <source>
        <dbReference type="ARBA" id="ARBA00004123"/>
    </source>
</evidence>
<dbReference type="InterPro" id="IPR021858">
    <property type="entry name" value="Fun_TF"/>
</dbReference>
<protein>
    <recommendedName>
        <fullName evidence="4">Zn(2)-C6 fungal-type domain-containing protein</fullName>
    </recommendedName>
</protein>
<evidence type="ECO:0000259" key="4">
    <source>
        <dbReference type="PROSITE" id="PS50048"/>
    </source>
</evidence>
<dbReference type="Gene3D" id="4.10.240.10">
    <property type="entry name" value="Zn(2)-C6 fungal-type DNA-binding domain"/>
    <property type="match status" value="1"/>
</dbReference>
<proteinExistence type="predicted"/>
<feature type="region of interest" description="Disordered" evidence="3">
    <location>
        <begin position="124"/>
        <end position="156"/>
    </location>
</feature>
<dbReference type="EMBL" id="CP015060">
    <property type="protein sequence ID" value="QGN17586.1"/>
    <property type="molecule type" value="Genomic_DNA"/>
</dbReference>
<comment type="subcellular location">
    <subcellularLocation>
        <location evidence="1">Nucleus</location>
    </subcellularLocation>
</comment>
<dbReference type="InterPro" id="IPR036864">
    <property type="entry name" value="Zn2-C6_fun-type_DNA-bd_sf"/>
</dbReference>
<dbReference type="PROSITE" id="PS00463">
    <property type="entry name" value="ZN2_CY6_FUNGAL_1"/>
    <property type="match status" value="1"/>
</dbReference>
<evidence type="ECO:0000256" key="2">
    <source>
        <dbReference type="ARBA" id="ARBA00023242"/>
    </source>
</evidence>
<reference evidence="5 6" key="1">
    <citation type="submission" date="2016-03" db="EMBL/GenBank/DDBJ databases">
        <title>How can Kluyveromyces marxianus grow so fast - potential evolutionary course in Saccharomyces Complex revealed by comparative genomics.</title>
        <authorList>
            <person name="Mo W."/>
            <person name="Lu W."/>
            <person name="Yang X."/>
            <person name="Qi J."/>
            <person name="Lv H."/>
        </authorList>
    </citation>
    <scope>NUCLEOTIDE SEQUENCE [LARGE SCALE GENOMIC DNA]</scope>
    <source>
        <strain evidence="5 6">FIM1</strain>
    </source>
</reference>
<dbReference type="Pfam" id="PF11951">
    <property type="entry name" value="Fungal_trans_2"/>
    <property type="match status" value="1"/>
</dbReference>
<feature type="compositionally biased region" description="Low complexity" evidence="3">
    <location>
        <begin position="310"/>
        <end position="331"/>
    </location>
</feature>
<feature type="compositionally biased region" description="Polar residues" evidence="3">
    <location>
        <begin position="411"/>
        <end position="455"/>
    </location>
</feature>
<evidence type="ECO:0000256" key="3">
    <source>
        <dbReference type="SAM" id="MobiDB-lite"/>
    </source>
</evidence>
<dbReference type="InterPro" id="IPR001138">
    <property type="entry name" value="Zn2Cys6_DnaBD"/>
</dbReference>
<feature type="region of interest" description="Disordered" evidence="3">
    <location>
        <begin position="411"/>
        <end position="471"/>
    </location>
</feature>
<keyword evidence="6" id="KW-1185">Reference proteome</keyword>
<organism evidence="5 6">
    <name type="scientific">Kluyveromyces marxianus</name>
    <name type="common">Yeast</name>
    <name type="synonym">Candida kefyr</name>
    <dbReference type="NCBI Taxonomy" id="4911"/>
    <lineage>
        <taxon>Eukaryota</taxon>
        <taxon>Fungi</taxon>
        <taxon>Dikarya</taxon>
        <taxon>Ascomycota</taxon>
        <taxon>Saccharomycotina</taxon>
        <taxon>Saccharomycetes</taxon>
        <taxon>Saccharomycetales</taxon>
        <taxon>Saccharomycetaceae</taxon>
        <taxon>Kluyveromyces</taxon>
    </lineage>
</organism>
<feature type="domain" description="Zn(2)-C6 fungal-type" evidence="4">
    <location>
        <begin position="36"/>
        <end position="66"/>
    </location>
</feature>